<sequence>MIKKTYIVTGAANGVGQATARSLAASGANLVLMDLDSDALESTARGLECEVVTEVGSVTDFAACERVVAKAVDRFGRLDGLSHNAGIQRYGDIVDTERRLWDEVINVNLTGAFLISKATIPELRKSKGAIVLTASVQSFAAQQGALAYVVSKHGLAGLVSAMAVDEAERGVRVNGVAPGSVDTPMLRNAISLDPNPEILSESIDRMHPLGRRAQPEEVSSVISFLLSDSASFVTGEMVRVDGGMLSLIGGSPKKDKNN</sequence>
<dbReference type="SMART" id="SM00822">
    <property type="entry name" value="PKS_KR"/>
    <property type="match status" value="1"/>
</dbReference>
<dbReference type="PRINTS" id="PR00080">
    <property type="entry name" value="SDRFAMILY"/>
</dbReference>
<dbReference type="InterPro" id="IPR036291">
    <property type="entry name" value="NAD(P)-bd_dom_sf"/>
</dbReference>
<dbReference type="Proteomes" id="UP000324260">
    <property type="component" value="Unassembled WGS sequence"/>
</dbReference>
<feature type="domain" description="Ketoreductase" evidence="3">
    <location>
        <begin position="4"/>
        <end position="170"/>
    </location>
</feature>
<dbReference type="CDD" id="cd05233">
    <property type="entry name" value="SDR_c"/>
    <property type="match status" value="1"/>
</dbReference>
<keyword evidence="5" id="KW-1185">Reference proteome</keyword>
<evidence type="ECO:0000313" key="5">
    <source>
        <dbReference type="Proteomes" id="UP000324260"/>
    </source>
</evidence>
<accession>A0A5D9DB23</accession>
<dbReference type="SUPFAM" id="SSF51735">
    <property type="entry name" value="NAD(P)-binding Rossmann-fold domains"/>
    <property type="match status" value="1"/>
</dbReference>
<dbReference type="PANTHER" id="PTHR24321">
    <property type="entry name" value="DEHYDROGENASES, SHORT CHAIN"/>
    <property type="match status" value="1"/>
</dbReference>
<evidence type="ECO:0000256" key="2">
    <source>
        <dbReference type="ARBA" id="ARBA00023002"/>
    </source>
</evidence>
<reference evidence="4 5" key="1">
    <citation type="submission" date="2019-08" db="EMBL/GenBank/DDBJ databases">
        <title>Draft Genome Sequence of Halomonas eurihalina Isolated from Preserved Hide-surface.</title>
        <authorList>
            <person name="Hussain S.A."/>
            <person name="Xu A."/>
            <person name="Sarker M."/>
            <person name="Sommers C."/>
        </authorList>
    </citation>
    <scope>NUCLEOTIDE SEQUENCE [LARGE SCALE GENOMIC DNA]</scope>
    <source>
        <strain evidence="4 5">MS1</strain>
    </source>
</reference>
<protein>
    <submittedName>
        <fullName evidence="4">SDR family oxidoreductase</fullName>
    </submittedName>
</protein>
<dbReference type="PRINTS" id="PR00081">
    <property type="entry name" value="GDHRDH"/>
</dbReference>
<dbReference type="OrthoDB" id="9775864at2"/>
<comment type="caution">
    <text evidence="4">The sequence shown here is derived from an EMBL/GenBank/DDBJ whole genome shotgun (WGS) entry which is preliminary data.</text>
</comment>
<evidence type="ECO:0000313" key="4">
    <source>
        <dbReference type="EMBL" id="TZG40442.1"/>
    </source>
</evidence>
<dbReference type="RefSeq" id="WP_149321274.1">
    <property type="nucleotide sequence ID" value="NZ_JARWAH010000003.1"/>
</dbReference>
<name>A0A5D9DB23_HALER</name>
<comment type="similarity">
    <text evidence="1">Belongs to the short-chain dehydrogenases/reductases (SDR) family.</text>
</comment>
<dbReference type="GO" id="GO:0016491">
    <property type="term" value="F:oxidoreductase activity"/>
    <property type="evidence" value="ECO:0007669"/>
    <property type="project" value="UniProtKB-KW"/>
</dbReference>
<evidence type="ECO:0000256" key="1">
    <source>
        <dbReference type="ARBA" id="ARBA00006484"/>
    </source>
</evidence>
<dbReference type="PANTHER" id="PTHR24321:SF15">
    <property type="entry name" value="OXIDOREDUCTASE UCPA"/>
    <property type="match status" value="1"/>
</dbReference>
<proteinExistence type="inferred from homology"/>
<dbReference type="PROSITE" id="PS00061">
    <property type="entry name" value="ADH_SHORT"/>
    <property type="match status" value="1"/>
</dbReference>
<keyword evidence="2" id="KW-0560">Oxidoreductase</keyword>
<dbReference type="AlphaFoldDB" id="A0A5D9DB23"/>
<gene>
    <name evidence="4" type="ORF">FZZ93_05195</name>
</gene>
<evidence type="ECO:0000259" key="3">
    <source>
        <dbReference type="SMART" id="SM00822"/>
    </source>
</evidence>
<dbReference type="InterPro" id="IPR020904">
    <property type="entry name" value="Sc_DH/Rdtase_CS"/>
</dbReference>
<organism evidence="4 5">
    <name type="scientific">Halomonas eurihalina</name>
    <dbReference type="NCBI Taxonomy" id="42566"/>
    <lineage>
        <taxon>Bacteria</taxon>
        <taxon>Pseudomonadati</taxon>
        <taxon>Pseudomonadota</taxon>
        <taxon>Gammaproteobacteria</taxon>
        <taxon>Oceanospirillales</taxon>
        <taxon>Halomonadaceae</taxon>
        <taxon>Halomonas</taxon>
    </lineage>
</organism>
<dbReference type="InterPro" id="IPR057326">
    <property type="entry name" value="KR_dom"/>
</dbReference>
<dbReference type="InterPro" id="IPR002347">
    <property type="entry name" value="SDR_fam"/>
</dbReference>
<dbReference type="Gene3D" id="3.40.50.720">
    <property type="entry name" value="NAD(P)-binding Rossmann-like Domain"/>
    <property type="match status" value="1"/>
</dbReference>
<dbReference type="Pfam" id="PF13561">
    <property type="entry name" value="adh_short_C2"/>
    <property type="match status" value="1"/>
</dbReference>
<dbReference type="FunFam" id="3.40.50.720:FF:000084">
    <property type="entry name" value="Short-chain dehydrogenase reductase"/>
    <property type="match status" value="1"/>
</dbReference>
<dbReference type="EMBL" id="VTPU01000004">
    <property type="protein sequence ID" value="TZG40442.1"/>
    <property type="molecule type" value="Genomic_DNA"/>
</dbReference>